<feature type="domain" description="Galactose-1-phosphate uridyl transferase N-terminal" evidence="16">
    <location>
        <begin position="43"/>
        <end position="204"/>
    </location>
</feature>
<evidence type="ECO:0000259" key="17">
    <source>
        <dbReference type="Pfam" id="PF02744"/>
    </source>
</evidence>
<dbReference type="PANTHER" id="PTHR11943">
    <property type="entry name" value="GALACTOSE-1-PHOSPHATE URIDYLYLTRANSFERASE"/>
    <property type="match status" value="1"/>
</dbReference>
<evidence type="ECO:0000259" key="16">
    <source>
        <dbReference type="Pfam" id="PF01087"/>
    </source>
</evidence>
<comment type="similarity">
    <text evidence="3 15">Belongs to the galactose-1-phosphate uridylyltransferase type 1 family.</text>
</comment>
<evidence type="ECO:0000256" key="9">
    <source>
        <dbReference type="ARBA" id="ARBA00022833"/>
    </source>
</evidence>
<comment type="cofactor">
    <cofactor evidence="14">
        <name>Zn(2+)</name>
        <dbReference type="ChEBI" id="CHEBI:29105"/>
    </cofactor>
    <text evidence="14">Binds 1 zinc ion per subunit.</text>
</comment>
<dbReference type="GO" id="GO:0033499">
    <property type="term" value="P:galactose catabolic process via UDP-galactose, Leloir pathway"/>
    <property type="evidence" value="ECO:0007669"/>
    <property type="project" value="TreeGrafter"/>
</dbReference>
<dbReference type="Proteomes" id="UP000284333">
    <property type="component" value="Unassembled WGS sequence"/>
</dbReference>
<evidence type="ECO:0000256" key="11">
    <source>
        <dbReference type="ARBA" id="ARBA00023277"/>
    </source>
</evidence>
<dbReference type="InterPro" id="IPR005850">
    <property type="entry name" value="GalP_Utransf_C"/>
</dbReference>
<dbReference type="Pfam" id="PF01087">
    <property type="entry name" value="GalP_UDP_transf"/>
    <property type="match status" value="1"/>
</dbReference>
<keyword evidence="7 15" id="KW-0548">Nucleotidyltransferase</keyword>
<dbReference type="InterPro" id="IPR005849">
    <property type="entry name" value="GalP_Utransf_N"/>
</dbReference>
<dbReference type="InterPro" id="IPR019779">
    <property type="entry name" value="GalP_UDPtransf1_His-AS"/>
</dbReference>
<evidence type="ECO:0000313" key="18">
    <source>
        <dbReference type="EMBL" id="RVW01847.1"/>
    </source>
</evidence>
<comment type="caution">
    <text evidence="18">The sequence shown here is derived from an EMBL/GenBank/DDBJ whole genome shotgun (WGS) entry which is preliminary data.</text>
</comment>
<dbReference type="Gene3D" id="3.30.428.10">
    <property type="entry name" value="HIT-like"/>
    <property type="match status" value="2"/>
</dbReference>
<protein>
    <recommendedName>
        <fullName evidence="5 12">Galactose-1-phosphate uridylyltransferase</fullName>
        <ecNumber evidence="4 12">2.7.7.12</ecNumber>
    </recommendedName>
</protein>
<comment type="catalytic activity">
    <reaction evidence="1 15">
        <text>alpha-D-galactose 1-phosphate + UDP-alpha-D-glucose = alpha-D-glucose 1-phosphate + UDP-alpha-D-galactose</text>
        <dbReference type="Rhea" id="RHEA:13989"/>
        <dbReference type="ChEBI" id="CHEBI:58336"/>
        <dbReference type="ChEBI" id="CHEBI:58601"/>
        <dbReference type="ChEBI" id="CHEBI:58885"/>
        <dbReference type="ChEBI" id="CHEBI:66914"/>
        <dbReference type="EC" id="2.7.7.12"/>
    </reaction>
</comment>
<evidence type="ECO:0000256" key="4">
    <source>
        <dbReference type="ARBA" id="ARBA00012384"/>
    </source>
</evidence>
<sequence>MRKTQTRLSDGRELFYFDDTEPYADGSATRELHDSREPAAVAAASTMRYDVLTGEWVTLAAHRMDRTFLPATDECPLCPTRPGHPATEIPAGDYDVVVFENRFPSLASGAVPESELVDGEQLWPQRAANGRCEVVCFTSEHERSFADLPAARVRTVLEALRERTRELSTLPSVAQVYCFENRGEEIGVTLSHPHGQIYAYPTLPPRTAALLRQAELHRSRTGRSLLRDVLEAERRAGTRVVVDGERWTAYVPAAARWPVELHLAPHRDVADLTELDDAELDELSHLYLDVLGRLDRFFDQVTRLPYVAGWHQAPVGTGRELGRLHLQVFSLMRSPHRMKYLAGSESGMGAWISDTTPEQIAARFREVAP</sequence>
<evidence type="ECO:0000256" key="14">
    <source>
        <dbReference type="PIRSR" id="PIRSR000808-3"/>
    </source>
</evidence>
<feature type="binding site" evidence="14">
    <location>
        <position position="192"/>
    </location>
    <ligand>
        <name>Zn(2+)</name>
        <dbReference type="ChEBI" id="CHEBI:29105"/>
    </ligand>
</feature>
<keyword evidence="6 15" id="KW-0808">Transferase</keyword>
<dbReference type="InterPro" id="IPR001937">
    <property type="entry name" value="GalP_UDPtransf1"/>
</dbReference>
<evidence type="ECO:0000256" key="5">
    <source>
        <dbReference type="ARBA" id="ARBA00016340"/>
    </source>
</evidence>
<feature type="active site" description="Tele-UMP-histidine intermediate" evidence="13">
    <location>
        <position position="194"/>
    </location>
</feature>
<proteinExistence type="inferred from homology"/>
<keyword evidence="8 14" id="KW-0479">Metal-binding</keyword>
<reference evidence="18 19" key="1">
    <citation type="submission" date="2018-11" db="EMBL/GenBank/DDBJ databases">
        <title>Rhodococcus spongicola sp. nov. and Rhodococcus xishaensis sp. nov. from marine sponges.</title>
        <authorList>
            <person name="Li L."/>
            <person name="Lin H.W."/>
        </authorList>
    </citation>
    <scope>NUCLEOTIDE SEQUENCE [LARGE SCALE GENOMIC DNA]</scope>
    <source>
        <strain evidence="18 19">LHW50502</strain>
    </source>
</reference>
<dbReference type="PIRSF" id="PIRSF000808">
    <property type="entry name" value="GalT"/>
    <property type="match status" value="1"/>
</dbReference>
<evidence type="ECO:0000256" key="7">
    <source>
        <dbReference type="ARBA" id="ARBA00022695"/>
    </source>
</evidence>
<organism evidence="18 19">
    <name type="scientific">Rhodococcus spongiicola</name>
    <dbReference type="NCBI Taxonomy" id="2487352"/>
    <lineage>
        <taxon>Bacteria</taxon>
        <taxon>Bacillati</taxon>
        <taxon>Actinomycetota</taxon>
        <taxon>Actinomycetes</taxon>
        <taxon>Mycobacteriales</taxon>
        <taxon>Nocardiaceae</taxon>
        <taxon>Rhodococcus</taxon>
    </lineage>
</organism>
<dbReference type="EMBL" id="RKLN01000005">
    <property type="protein sequence ID" value="RVW01847.1"/>
    <property type="molecule type" value="Genomic_DNA"/>
</dbReference>
<dbReference type="GO" id="GO:0005737">
    <property type="term" value="C:cytoplasm"/>
    <property type="evidence" value="ECO:0007669"/>
    <property type="project" value="TreeGrafter"/>
</dbReference>
<dbReference type="GO" id="GO:0008108">
    <property type="term" value="F:UDP-glucose:hexose-1-phosphate uridylyltransferase activity"/>
    <property type="evidence" value="ECO:0007669"/>
    <property type="project" value="UniProtKB-UniRule"/>
</dbReference>
<feature type="binding site" evidence="14">
    <location>
        <position position="75"/>
    </location>
    <ligand>
        <name>Zn(2+)</name>
        <dbReference type="ChEBI" id="CHEBI:29105"/>
    </ligand>
</feature>
<gene>
    <name evidence="18" type="primary">galT</name>
    <name evidence="18" type="ORF">EF834_15060</name>
</gene>
<dbReference type="Pfam" id="PF02744">
    <property type="entry name" value="GalP_UDP_tr_C"/>
    <property type="match status" value="1"/>
</dbReference>
<feature type="binding site" evidence="14">
    <location>
        <position position="141"/>
    </location>
    <ligand>
        <name>Zn(2+)</name>
        <dbReference type="ChEBI" id="CHEBI:29105"/>
    </ligand>
</feature>
<dbReference type="OrthoDB" id="9769064at2"/>
<keyword evidence="19" id="KW-1185">Reference proteome</keyword>
<keyword evidence="9 14" id="KW-0862">Zinc</keyword>
<evidence type="ECO:0000256" key="1">
    <source>
        <dbReference type="ARBA" id="ARBA00001107"/>
    </source>
</evidence>
<feature type="domain" description="Galactose-1-phosphate uridyl transferase C-terminal" evidence="17">
    <location>
        <begin position="218"/>
        <end position="367"/>
    </location>
</feature>
<evidence type="ECO:0000256" key="3">
    <source>
        <dbReference type="ARBA" id="ARBA00010951"/>
    </source>
</evidence>
<dbReference type="SUPFAM" id="SSF54197">
    <property type="entry name" value="HIT-like"/>
    <property type="match status" value="2"/>
</dbReference>
<dbReference type="UniPathway" id="UPA00214"/>
<evidence type="ECO:0000256" key="13">
    <source>
        <dbReference type="PIRSR" id="PIRSR000808-1"/>
    </source>
</evidence>
<evidence type="ECO:0000256" key="10">
    <source>
        <dbReference type="ARBA" id="ARBA00023144"/>
    </source>
</evidence>
<evidence type="ECO:0000313" key="19">
    <source>
        <dbReference type="Proteomes" id="UP000284333"/>
    </source>
</evidence>
<dbReference type="PROSITE" id="PS00117">
    <property type="entry name" value="GAL_P_UDP_TRANSF_I"/>
    <property type="match status" value="1"/>
</dbReference>
<keyword evidence="10 15" id="KW-0299">Galactose metabolism</keyword>
<name>A0A438AT56_9NOCA</name>
<dbReference type="PANTHER" id="PTHR11943:SF1">
    <property type="entry name" value="GALACTOSE-1-PHOSPHATE URIDYLYLTRANSFERASE"/>
    <property type="match status" value="1"/>
</dbReference>
<evidence type="ECO:0000256" key="12">
    <source>
        <dbReference type="NCBIfam" id="TIGR00209"/>
    </source>
</evidence>
<dbReference type="EC" id="2.7.7.12" evidence="4 12"/>
<dbReference type="NCBIfam" id="TIGR00209">
    <property type="entry name" value="galT_1"/>
    <property type="match status" value="1"/>
</dbReference>
<feature type="binding site" evidence="14">
    <location>
        <position position="78"/>
    </location>
    <ligand>
        <name>Zn(2+)</name>
        <dbReference type="ChEBI" id="CHEBI:29105"/>
    </ligand>
</feature>
<evidence type="ECO:0000256" key="2">
    <source>
        <dbReference type="ARBA" id="ARBA00004947"/>
    </source>
</evidence>
<accession>A0A438AT56</accession>
<dbReference type="GO" id="GO:0008270">
    <property type="term" value="F:zinc ion binding"/>
    <property type="evidence" value="ECO:0007669"/>
    <property type="project" value="InterPro"/>
</dbReference>
<evidence type="ECO:0000256" key="6">
    <source>
        <dbReference type="ARBA" id="ARBA00022679"/>
    </source>
</evidence>
<evidence type="ECO:0000256" key="15">
    <source>
        <dbReference type="RuleBase" id="RU000506"/>
    </source>
</evidence>
<evidence type="ECO:0000256" key="8">
    <source>
        <dbReference type="ARBA" id="ARBA00022723"/>
    </source>
</evidence>
<dbReference type="InterPro" id="IPR036265">
    <property type="entry name" value="HIT-like_sf"/>
</dbReference>
<dbReference type="AlphaFoldDB" id="A0A438AT56"/>
<keyword evidence="11 15" id="KW-0119">Carbohydrate metabolism</keyword>
<comment type="pathway">
    <text evidence="2 15">Carbohydrate metabolism; galactose metabolism.</text>
</comment>